<dbReference type="OrthoDB" id="2461801at2"/>
<dbReference type="InterPro" id="IPR009057">
    <property type="entry name" value="Homeodomain-like_sf"/>
</dbReference>
<dbReference type="PANTHER" id="PTHR30532">
    <property type="entry name" value="IRON III DICITRATE-BINDING PERIPLASMIC PROTEIN"/>
    <property type="match status" value="1"/>
</dbReference>
<dbReference type="Pfam" id="PF02311">
    <property type="entry name" value="AraC_binding"/>
    <property type="match status" value="1"/>
</dbReference>
<dbReference type="Gene3D" id="1.10.10.60">
    <property type="entry name" value="Homeodomain-like"/>
    <property type="match status" value="2"/>
</dbReference>
<evidence type="ECO:0000256" key="2">
    <source>
        <dbReference type="ARBA" id="ARBA00008814"/>
    </source>
</evidence>
<dbReference type="SUPFAM" id="SSF46689">
    <property type="entry name" value="Homeodomain-like"/>
    <property type="match status" value="2"/>
</dbReference>
<dbReference type="InterPro" id="IPR002491">
    <property type="entry name" value="ABC_transptr_periplasmic_BD"/>
</dbReference>
<dbReference type="InterPro" id="IPR051313">
    <property type="entry name" value="Bact_iron-sidero_bind"/>
</dbReference>
<dbReference type="GO" id="GO:1901678">
    <property type="term" value="P:iron coordination entity transport"/>
    <property type="evidence" value="ECO:0007669"/>
    <property type="project" value="UniProtKB-ARBA"/>
</dbReference>
<dbReference type="InterPro" id="IPR003313">
    <property type="entry name" value="AraC-bd"/>
</dbReference>
<dbReference type="Proteomes" id="UP000289856">
    <property type="component" value="Chromosome"/>
</dbReference>
<dbReference type="GO" id="GO:0003700">
    <property type="term" value="F:DNA-binding transcription factor activity"/>
    <property type="evidence" value="ECO:0007669"/>
    <property type="project" value="InterPro"/>
</dbReference>
<dbReference type="GO" id="GO:0043565">
    <property type="term" value="F:sequence-specific DNA binding"/>
    <property type="evidence" value="ECO:0007669"/>
    <property type="project" value="InterPro"/>
</dbReference>
<dbReference type="PROSITE" id="PS00041">
    <property type="entry name" value="HTH_ARAC_FAMILY_1"/>
    <property type="match status" value="1"/>
</dbReference>
<keyword evidence="11" id="KW-1185">Reference proteome</keyword>
<dbReference type="GO" id="GO:0030288">
    <property type="term" value="C:outer membrane-bounded periplasmic space"/>
    <property type="evidence" value="ECO:0007669"/>
    <property type="project" value="TreeGrafter"/>
</dbReference>
<keyword evidence="4" id="KW-0732">Signal</keyword>
<keyword evidence="6" id="KW-0238">DNA-binding</keyword>
<dbReference type="InterPro" id="IPR018062">
    <property type="entry name" value="HTH_AraC-typ_CS"/>
</dbReference>
<dbReference type="Pfam" id="PF12833">
    <property type="entry name" value="HTH_18"/>
    <property type="match status" value="1"/>
</dbReference>
<evidence type="ECO:0008006" key="12">
    <source>
        <dbReference type="Google" id="ProtNLM"/>
    </source>
</evidence>
<dbReference type="Pfam" id="PF01497">
    <property type="entry name" value="Peripla_BP_2"/>
    <property type="match status" value="1"/>
</dbReference>
<evidence type="ECO:0000259" key="8">
    <source>
        <dbReference type="PROSITE" id="PS01124"/>
    </source>
</evidence>
<feature type="domain" description="HTH araC/xylS-type" evidence="8">
    <location>
        <begin position="175"/>
        <end position="272"/>
    </location>
</feature>
<comment type="similarity">
    <text evidence="2">Belongs to the bacterial solute-binding protein 8 family.</text>
</comment>
<keyword evidence="7" id="KW-0804">Transcription</keyword>
<sequence>MNDFDPIRLLKNLFFTSIHIYHYRANADNVLSKKTLHTYALCSVTNGNGVISINGVVYQAGQGDLFLLLPGMIVEGKSYSADPIQYTVILFSCIQLDKQLTGWRAIPPLFPTIGKPTLTSGTSSIKELIDPLLDLNKNKRVHDKITLKYTLSRLLLIVMKDWNTHEYKPEEVGMEHTLAYMNENYMKDIKIAQLAKMAGFSKNHFTKRFKSQMNMTPTEYFLMQRMAKAKQLLFSSDKIKEVAQQVGYKDEHYFSRVFKKSEGVAPTFYMKDKCHRIATLYYGLDDHLITLGLEPIAALSYAERVSHTYPIPDLSEHSRQDLKFDGLTRNYYDKLIKIKPDLIITSDRMVPDDTLNQIAPTAVLKHSNHYGHTLEHLAKILGREQQATMWMNKYAECKETLKKKINRRWGKQTAYFIRVSPSFYRVYGRMNQTGYLLYDDLGLSLPRDYPTNQWAVDIQLEDLLLYNADHIFLMADPTKGSRQRLQDLLHSEQWATLNAVRDHHVYDASDLLFKTLGSTGRM</sequence>
<evidence type="ECO:0000313" key="11">
    <source>
        <dbReference type="Proteomes" id="UP000289856"/>
    </source>
</evidence>
<dbReference type="PROSITE" id="PS50983">
    <property type="entry name" value="FE_B12_PBP"/>
    <property type="match status" value="1"/>
</dbReference>
<dbReference type="InterPro" id="IPR037923">
    <property type="entry name" value="HTH-like"/>
</dbReference>
<dbReference type="PANTHER" id="PTHR30532:SF26">
    <property type="entry name" value="IRON(3+)-HYDROXAMATE-BINDING PROTEIN FHUD"/>
    <property type="match status" value="1"/>
</dbReference>
<evidence type="ECO:0000313" key="10">
    <source>
        <dbReference type="EMBL" id="BBI36661.1"/>
    </source>
</evidence>
<evidence type="ECO:0000256" key="4">
    <source>
        <dbReference type="ARBA" id="ARBA00022729"/>
    </source>
</evidence>
<dbReference type="PROSITE" id="PS01124">
    <property type="entry name" value="HTH_ARAC_FAMILY_2"/>
    <property type="match status" value="1"/>
</dbReference>
<keyword evidence="5" id="KW-0805">Transcription regulation</keyword>
<dbReference type="InterPro" id="IPR020449">
    <property type="entry name" value="Tscrpt_reg_AraC-type_HTH"/>
</dbReference>
<evidence type="ECO:0000256" key="6">
    <source>
        <dbReference type="ARBA" id="ARBA00023125"/>
    </source>
</evidence>
<comment type="subcellular location">
    <subcellularLocation>
        <location evidence="1">Cell envelope</location>
    </subcellularLocation>
</comment>
<name>A0A3T1DES0_9BACL</name>
<dbReference type="SUPFAM" id="SSF51215">
    <property type="entry name" value="Regulatory protein AraC"/>
    <property type="match status" value="1"/>
</dbReference>
<accession>A0A3T1DES0</accession>
<evidence type="ECO:0000259" key="9">
    <source>
        <dbReference type="PROSITE" id="PS50983"/>
    </source>
</evidence>
<reference evidence="10 11" key="1">
    <citation type="submission" date="2019-01" db="EMBL/GenBank/DDBJ databases">
        <title>Complete genome sequence of Cohnella hallensis HS21 isolated from Korean fir (Abies koreana) rhizospheric soil.</title>
        <authorList>
            <person name="Jiang L."/>
            <person name="Kang S.W."/>
            <person name="Kim S."/>
            <person name="Jung J."/>
            <person name="Kim C.Y."/>
            <person name="Kim D.H."/>
            <person name="Kim S.W."/>
            <person name="Lee J."/>
        </authorList>
    </citation>
    <scope>NUCLEOTIDE SEQUENCE [LARGE SCALE GENOMIC DNA]</scope>
    <source>
        <strain evidence="10 11">HS21</strain>
    </source>
</reference>
<evidence type="ECO:0000256" key="1">
    <source>
        <dbReference type="ARBA" id="ARBA00004196"/>
    </source>
</evidence>
<dbReference type="Gene3D" id="3.40.50.1980">
    <property type="entry name" value="Nitrogenase molybdenum iron protein domain"/>
    <property type="match status" value="2"/>
</dbReference>
<proteinExistence type="inferred from homology"/>
<dbReference type="SUPFAM" id="SSF53807">
    <property type="entry name" value="Helical backbone' metal receptor"/>
    <property type="match status" value="1"/>
</dbReference>
<dbReference type="KEGG" id="cohn:KCTCHS21_60600"/>
<evidence type="ECO:0000256" key="5">
    <source>
        <dbReference type="ARBA" id="ARBA00023015"/>
    </source>
</evidence>
<feature type="domain" description="Fe/B12 periplasmic-binding" evidence="9">
    <location>
        <begin position="276"/>
        <end position="522"/>
    </location>
</feature>
<evidence type="ECO:0000256" key="7">
    <source>
        <dbReference type="ARBA" id="ARBA00023163"/>
    </source>
</evidence>
<protein>
    <recommendedName>
        <fullName evidence="12">HTH-type transcriptional activator Btr</fullName>
    </recommendedName>
</protein>
<organism evidence="10 11">
    <name type="scientific">Cohnella abietis</name>
    <dbReference type="NCBI Taxonomy" id="2507935"/>
    <lineage>
        <taxon>Bacteria</taxon>
        <taxon>Bacillati</taxon>
        <taxon>Bacillota</taxon>
        <taxon>Bacilli</taxon>
        <taxon>Bacillales</taxon>
        <taxon>Paenibacillaceae</taxon>
        <taxon>Cohnella</taxon>
    </lineage>
</organism>
<dbReference type="InterPro" id="IPR018060">
    <property type="entry name" value="HTH_AraC"/>
</dbReference>
<dbReference type="SMART" id="SM00342">
    <property type="entry name" value="HTH_ARAC"/>
    <property type="match status" value="1"/>
</dbReference>
<evidence type="ECO:0000256" key="3">
    <source>
        <dbReference type="ARBA" id="ARBA00022448"/>
    </source>
</evidence>
<dbReference type="RefSeq" id="WP_130616147.1">
    <property type="nucleotide sequence ID" value="NZ_AP019400.1"/>
</dbReference>
<dbReference type="PRINTS" id="PR00032">
    <property type="entry name" value="HTHARAC"/>
</dbReference>
<keyword evidence="3" id="KW-0813">Transport</keyword>
<dbReference type="EMBL" id="AP019400">
    <property type="protein sequence ID" value="BBI36661.1"/>
    <property type="molecule type" value="Genomic_DNA"/>
</dbReference>
<gene>
    <name evidence="10" type="ORF">KCTCHS21_60600</name>
</gene>
<dbReference type="AlphaFoldDB" id="A0A3T1DES0"/>